<proteinExistence type="predicted"/>
<evidence type="ECO:0000313" key="1">
    <source>
        <dbReference type="EMBL" id="KAI5650300.1"/>
    </source>
</evidence>
<accession>A0ACB9ZRT0</accession>
<keyword evidence="2" id="KW-1185">Reference proteome</keyword>
<dbReference type="EMBL" id="CM044708">
    <property type="protein sequence ID" value="KAI5650300.1"/>
    <property type="molecule type" value="Genomic_DNA"/>
</dbReference>
<dbReference type="Proteomes" id="UP001060085">
    <property type="component" value="Linkage Group LG08"/>
</dbReference>
<protein>
    <submittedName>
        <fullName evidence="1">Uncharacterized protein</fullName>
    </submittedName>
</protein>
<name>A0ACB9ZRT0_CATRO</name>
<gene>
    <name evidence="1" type="ORF">M9H77_36305</name>
</gene>
<organism evidence="1 2">
    <name type="scientific">Catharanthus roseus</name>
    <name type="common">Madagascar periwinkle</name>
    <name type="synonym">Vinca rosea</name>
    <dbReference type="NCBI Taxonomy" id="4058"/>
    <lineage>
        <taxon>Eukaryota</taxon>
        <taxon>Viridiplantae</taxon>
        <taxon>Streptophyta</taxon>
        <taxon>Embryophyta</taxon>
        <taxon>Tracheophyta</taxon>
        <taxon>Spermatophyta</taxon>
        <taxon>Magnoliopsida</taxon>
        <taxon>eudicotyledons</taxon>
        <taxon>Gunneridae</taxon>
        <taxon>Pentapetalae</taxon>
        <taxon>asterids</taxon>
        <taxon>lamiids</taxon>
        <taxon>Gentianales</taxon>
        <taxon>Apocynaceae</taxon>
        <taxon>Rauvolfioideae</taxon>
        <taxon>Vinceae</taxon>
        <taxon>Catharanthinae</taxon>
        <taxon>Catharanthus</taxon>
    </lineage>
</organism>
<comment type="caution">
    <text evidence="1">The sequence shown here is derived from an EMBL/GenBank/DDBJ whole genome shotgun (WGS) entry which is preliminary data.</text>
</comment>
<sequence length="253" mass="28853">MAPKKAVAFSSKSKRACVEGTSSDPTPNLFSFPEHLLQQPVNGGLGWVPLLHISNEYYPNLLREFYANMTHKTNKDLQTIISTVKGVRIILDRERLTSILRILDNGNTVTMDSNRKTINEDPDCNFDVAWGRLSEVCILDIYMLEKLHNKSPFSLSSLIIHTMRNTRFDTTKKRNKVWIPTSEKDRLRDRNPFDFRSIKKTTQTGMGASSSQLLEDDDNEADESYNPSDDKDYEADAQTTVSIDTFQAEIRDP</sequence>
<reference evidence="2" key="1">
    <citation type="journal article" date="2023" name="Nat. Plants">
        <title>Single-cell RNA sequencing provides a high-resolution roadmap for understanding the multicellular compartmentation of specialized metabolism.</title>
        <authorList>
            <person name="Sun S."/>
            <person name="Shen X."/>
            <person name="Li Y."/>
            <person name="Li Y."/>
            <person name="Wang S."/>
            <person name="Li R."/>
            <person name="Zhang H."/>
            <person name="Shen G."/>
            <person name="Guo B."/>
            <person name="Wei J."/>
            <person name="Xu J."/>
            <person name="St-Pierre B."/>
            <person name="Chen S."/>
            <person name="Sun C."/>
        </authorList>
    </citation>
    <scope>NUCLEOTIDE SEQUENCE [LARGE SCALE GENOMIC DNA]</scope>
</reference>
<evidence type="ECO:0000313" key="2">
    <source>
        <dbReference type="Proteomes" id="UP001060085"/>
    </source>
</evidence>